<evidence type="ECO:0000313" key="1">
    <source>
        <dbReference type="EMBL" id="KAF6212206.1"/>
    </source>
</evidence>
<protein>
    <submittedName>
        <fullName evidence="1">Uncharacterized protein</fullName>
    </submittedName>
</protein>
<dbReference type="AlphaFoldDB" id="A0A8S9XVT3"/>
<accession>A0A8S9XVT3</accession>
<gene>
    <name evidence="1" type="ORF">GE061_012727</name>
</gene>
<comment type="caution">
    <text evidence="1">The sequence shown here is derived from an EMBL/GenBank/DDBJ whole genome shotgun (WGS) entry which is preliminary data.</text>
</comment>
<evidence type="ECO:0000313" key="2">
    <source>
        <dbReference type="Proteomes" id="UP000466442"/>
    </source>
</evidence>
<proteinExistence type="predicted"/>
<dbReference type="Proteomes" id="UP000466442">
    <property type="component" value="Unassembled WGS sequence"/>
</dbReference>
<sequence>MGGHVVGKKICAEGVFHDTAQPPPALSGTKFKNSVEEGPCVSKIRISHFRTTEGITQAPVLPFLAPFRVFLEP</sequence>
<name>A0A8S9XVT3_APOLU</name>
<dbReference type="EMBL" id="WIXP02000004">
    <property type="protein sequence ID" value="KAF6212206.1"/>
    <property type="molecule type" value="Genomic_DNA"/>
</dbReference>
<reference evidence="1" key="1">
    <citation type="journal article" date="2021" name="Mol. Ecol. Resour.">
        <title>Apolygus lucorum genome provides insights into omnivorousness and mesophyll feeding.</title>
        <authorList>
            <person name="Liu Y."/>
            <person name="Liu H."/>
            <person name="Wang H."/>
            <person name="Huang T."/>
            <person name="Liu B."/>
            <person name="Yang B."/>
            <person name="Yin L."/>
            <person name="Li B."/>
            <person name="Zhang Y."/>
            <person name="Zhang S."/>
            <person name="Jiang F."/>
            <person name="Zhang X."/>
            <person name="Ren Y."/>
            <person name="Wang B."/>
            <person name="Wang S."/>
            <person name="Lu Y."/>
            <person name="Wu K."/>
            <person name="Fan W."/>
            <person name="Wang G."/>
        </authorList>
    </citation>
    <scope>NUCLEOTIDE SEQUENCE</scope>
    <source>
        <strain evidence="1">12Hb</strain>
    </source>
</reference>
<keyword evidence="2" id="KW-1185">Reference proteome</keyword>
<organism evidence="1 2">
    <name type="scientific">Apolygus lucorum</name>
    <name type="common">Small green plant bug</name>
    <name type="synonym">Lygocoris lucorum</name>
    <dbReference type="NCBI Taxonomy" id="248454"/>
    <lineage>
        <taxon>Eukaryota</taxon>
        <taxon>Metazoa</taxon>
        <taxon>Ecdysozoa</taxon>
        <taxon>Arthropoda</taxon>
        <taxon>Hexapoda</taxon>
        <taxon>Insecta</taxon>
        <taxon>Pterygota</taxon>
        <taxon>Neoptera</taxon>
        <taxon>Paraneoptera</taxon>
        <taxon>Hemiptera</taxon>
        <taxon>Heteroptera</taxon>
        <taxon>Panheteroptera</taxon>
        <taxon>Cimicomorpha</taxon>
        <taxon>Miridae</taxon>
        <taxon>Mirini</taxon>
        <taxon>Apolygus</taxon>
    </lineage>
</organism>